<reference evidence="3 6" key="2">
    <citation type="submission" date="2022-05" db="EMBL/GenBank/DDBJ databases">
        <title>Genome Sequencing of Bee-Associated Microbes.</title>
        <authorList>
            <person name="Dunlap C."/>
        </authorList>
    </citation>
    <scope>NUCLEOTIDE SEQUENCE [LARGE SCALE GENOMIC DNA]</scope>
    <source>
        <strain evidence="3 6">NRRL B-14613</strain>
    </source>
</reference>
<dbReference type="InterPro" id="IPR000683">
    <property type="entry name" value="Gfo/Idh/MocA-like_OxRdtase_N"/>
</dbReference>
<evidence type="ECO:0000259" key="1">
    <source>
        <dbReference type="Pfam" id="PF01408"/>
    </source>
</evidence>
<evidence type="ECO:0000313" key="5">
    <source>
        <dbReference type="Proteomes" id="UP000315377"/>
    </source>
</evidence>
<sequence>MTTWKVVVAGCGQMANTWIEYAREREDTEIVGLVDIWPEAALQMADRHGLSCGLYSDLREAIRRSGANLVFDVTTPDAHRATSGTALEMGCHVIAEKPMASSLTAAIELAELSRKTGLSLSIMQNRRYLRRIRAFRDLVQSGVIGPMGFVGADFFLAPRFGGFREQMASPLILDMAIHTFDQARFITGADPVSVTCHEWNLPGSWYKGHASAVCTFEMSDGSLFNYRGSWSAQGFPTSWEAAWRVAGSRGTAIWDGEDRIEAESFNDAGEAMRTEASMDWSGREGHAGCLDDIFAAMAEGRPAETCAADNVKSMAMVFGAMESSRRQATVRMAPLLQEYASYREL</sequence>
<dbReference type="SUPFAM" id="SSF51735">
    <property type="entry name" value="NAD(P)-binding Rossmann-fold domains"/>
    <property type="match status" value="1"/>
</dbReference>
<dbReference type="GeneID" id="76995648"/>
<name>A0AAP9DSD9_PANTH</name>
<reference evidence="4 5" key="1">
    <citation type="submission" date="2019-07" db="EMBL/GenBank/DDBJ databases">
        <title>Paenibacillus thiaminolyticus NRRL B-4156.</title>
        <authorList>
            <person name="Hehnly C."/>
            <person name="Zhang L."/>
        </authorList>
    </citation>
    <scope>NUCLEOTIDE SEQUENCE [LARGE SCALE GENOMIC DNA]</scope>
    <source>
        <strain evidence="4 5">NRRL B-4156</strain>
    </source>
</reference>
<keyword evidence="6" id="KW-1185">Reference proteome</keyword>
<dbReference type="Pfam" id="PF01408">
    <property type="entry name" value="GFO_IDH_MocA"/>
    <property type="match status" value="1"/>
</dbReference>
<evidence type="ECO:0000313" key="6">
    <source>
        <dbReference type="Proteomes" id="UP001209276"/>
    </source>
</evidence>
<dbReference type="Proteomes" id="UP001209276">
    <property type="component" value="Unassembled WGS sequence"/>
</dbReference>
<feature type="domain" description="Gfo/Idh/MocA-like oxidoreductase N-terminal" evidence="1">
    <location>
        <begin position="5"/>
        <end position="121"/>
    </location>
</feature>
<dbReference type="InterPro" id="IPR051450">
    <property type="entry name" value="Gfo/Idh/MocA_Oxidoreductases"/>
</dbReference>
<dbReference type="EMBL" id="CP041405">
    <property type="protein sequence ID" value="QDM43215.1"/>
    <property type="molecule type" value="Genomic_DNA"/>
</dbReference>
<accession>A0AAP9DSD9</accession>
<dbReference type="AlphaFoldDB" id="A0AAP9DSD9"/>
<dbReference type="Gene3D" id="3.30.360.10">
    <property type="entry name" value="Dihydrodipicolinate Reductase, domain 2"/>
    <property type="match status" value="1"/>
</dbReference>
<dbReference type="PANTHER" id="PTHR43377">
    <property type="entry name" value="BILIVERDIN REDUCTASE A"/>
    <property type="match status" value="1"/>
</dbReference>
<dbReference type="PANTHER" id="PTHR43377:SF1">
    <property type="entry name" value="BILIVERDIN REDUCTASE A"/>
    <property type="match status" value="1"/>
</dbReference>
<dbReference type="Proteomes" id="UP000315377">
    <property type="component" value="Chromosome"/>
</dbReference>
<dbReference type="InterPro" id="IPR055170">
    <property type="entry name" value="GFO_IDH_MocA-like_dom"/>
</dbReference>
<proteinExistence type="predicted"/>
<dbReference type="EMBL" id="JAMDMM010000051">
    <property type="protein sequence ID" value="MCY9610232.1"/>
    <property type="molecule type" value="Genomic_DNA"/>
</dbReference>
<evidence type="ECO:0000313" key="3">
    <source>
        <dbReference type="EMBL" id="MCY9610232.1"/>
    </source>
</evidence>
<evidence type="ECO:0000259" key="2">
    <source>
        <dbReference type="Pfam" id="PF22725"/>
    </source>
</evidence>
<dbReference type="RefSeq" id="WP_087442458.1">
    <property type="nucleotide sequence ID" value="NZ_CABMNB010000025.1"/>
</dbReference>
<dbReference type="InterPro" id="IPR036291">
    <property type="entry name" value="NAD(P)-bd_dom_sf"/>
</dbReference>
<feature type="domain" description="GFO/IDH/MocA-like oxidoreductase" evidence="2">
    <location>
        <begin position="133"/>
        <end position="252"/>
    </location>
</feature>
<dbReference type="Pfam" id="PF22725">
    <property type="entry name" value="GFO_IDH_MocA_C3"/>
    <property type="match status" value="1"/>
</dbReference>
<protein>
    <submittedName>
        <fullName evidence="4">Gfo/Idh/MocA family oxidoreductase</fullName>
    </submittedName>
</protein>
<dbReference type="Gene3D" id="3.40.50.720">
    <property type="entry name" value="NAD(P)-binding Rossmann-like Domain"/>
    <property type="match status" value="1"/>
</dbReference>
<dbReference type="GO" id="GO:0000166">
    <property type="term" value="F:nucleotide binding"/>
    <property type="evidence" value="ECO:0007669"/>
    <property type="project" value="InterPro"/>
</dbReference>
<dbReference type="SUPFAM" id="SSF55347">
    <property type="entry name" value="Glyceraldehyde-3-phosphate dehydrogenase-like, C-terminal domain"/>
    <property type="match status" value="1"/>
</dbReference>
<organism evidence="4 5">
    <name type="scientific">Paenibacillus thiaminolyticus</name>
    <name type="common">Bacillus thiaminolyticus</name>
    <dbReference type="NCBI Taxonomy" id="49283"/>
    <lineage>
        <taxon>Bacteria</taxon>
        <taxon>Bacillati</taxon>
        <taxon>Bacillota</taxon>
        <taxon>Bacilli</taxon>
        <taxon>Bacillales</taxon>
        <taxon>Paenibacillaceae</taxon>
        <taxon>Paenibacillus</taxon>
    </lineage>
</organism>
<gene>
    <name evidence="4" type="ORF">FLT43_06605</name>
    <name evidence="3" type="ORF">M5W83_24090</name>
</gene>
<evidence type="ECO:0000313" key="4">
    <source>
        <dbReference type="EMBL" id="QDM43215.1"/>
    </source>
</evidence>